<dbReference type="InterPro" id="IPR006501">
    <property type="entry name" value="Pectinesterase_inhib_dom"/>
</dbReference>
<keyword evidence="1 4" id="KW-0732">Signal</keyword>
<gene>
    <name evidence="6" type="ORF">ILEXP_LOCUS48938</name>
</gene>
<protein>
    <recommendedName>
        <fullName evidence="5">Pectinesterase inhibitor domain-containing protein</fullName>
    </recommendedName>
</protein>
<dbReference type="SMART" id="SM00856">
    <property type="entry name" value="PMEI"/>
    <property type="match status" value="1"/>
</dbReference>
<evidence type="ECO:0000256" key="4">
    <source>
        <dbReference type="SAM" id="SignalP"/>
    </source>
</evidence>
<dbReference type="AlphaFoldDB" id="A0ABC8UB64"/>
<feature type="domain" description="Pectinesterase inhibitor" evidence="5">
    <location>
        <begin position="20"/>
        <end position="171"/>
    </location>
</feature>
<organism evidence="6 7">
    <name type="scientific">Ilex paraguariensis</name>
    <name type="common">yerba mate</name>
    <dbReference type="NCBI Taxonomy" id="185542"/>
    <lineage>
        <taxon>Eukaryota</taxon>
        <taxon>Viridiplantae</taxon>
        <taxon>Streptophyta</taxon>
        <taxon>Embryophyta</taxon>
        <taxon>Tracheophyta</taxon>
        <taxon>Spermatophyta</taxon>
        <taxon>Magnoliopsida</taxon>
        <taxon>eudicotyledons</taxon>
        <taxon>Gunneridae</taxon>
        <taxon>Pentapetalae</taxon>
        <taxon>asterids</taxon>
        <taxon>campanulids</taxon>
        <taxon>Aquifoliales</taxon>
        <taxon>Aquifoliaceae</taxon>
        <taxon>Ilex</taxon>
    </lineage>
</organism>
<dbReference type="GO" id="GO:0005576">
    <property type="term" value="C:extracellular region"/>
    <property type="evidence" value="ECO:0007669"/>
    <property type="project" value="UniProtKB-ARBA"/>
</dbReference>
<dbReference type="Proteomes" id="UP001642360">
    <property type="component" value="Unassembled WGS sequence"/>
</dbReference>
<sequence>MRPASFSLFLFFLLFIHGTKAKNLIHETCRTCAQSDPNINYTFCASSLQAAPASRRASVRGLGSISITLIEHNVTDTRHFIKHLMGMKLDSYVKECLSDCFDLYTDAIDSVQKAREQYNSKQYDEANVVISTVLDATSTCEGGFTEKKGLVSPLTERNNDTFQLSAIALSIMHMVQTG</sequence>
<dbReference type="InterPro" id="IPR035513">
    <property type="entry name" value="Invertase/methylesterase_inhib"/>
</dbReference>
<name>A0ABC8UB64_9AQUA</name>
<keyword evidence="2" id="KW-1015">Disulfide bond</keyword>
<keyword evidence="7" id="KW-1185">Reference proteome</keyword>
<dbReference type="CDD" id="cd15795">
    <property type="entry name" value="PMEI-Pla_a_1_like"/>
    <property type="match status" value="1"/>
</dbReference>
<comment type="similarity">
    <text evidence="3">Belongs to the PMEI family.</text>
</comment>
<dbReference type="Gene3D" id="1.20.140.40">
    <property type="entry name" value="Invertase/pectin methylesterase inhibitor family protein"/>
    <property type="match status" value="1"/>
</dbReference>
<comment type="caution">
    <text evidence="6">The sequence shown here is derived from an EMBL/GenBank/DDBJ whole genome shotgun (WGS) entry which is preliminary data.</text>
</comment>
<dbReference type="EMBL" id="CAUOFW020007380">
    <property type="protein sequence ID" value="CAK9179005.1"/>
    <property type="molecule type" value="Genomic_DNA"/>
</dbReference>
<dbReference type="PANTHER" id="PTHR35357:SF17">
    <property type="entry name" value="PECTINESTERASE INHIBITOR 12"/>
    <property type="match status" value="1"/>
</dbReference>
<dbReference type="InterPro" id="IPR034088">
    <property type="entry name" value="Pla_a_1-like"/>
</dbReference>
<reference evidence="6 7" key="1">
    <citation type="submission" date="2024-02" db="EMBL/GenBank/DDBJ databases">
        <authorList>
            <person name="Vignale AGUSTIN F."/>
            <person name="Sosa J E."/>
            <person name="Modenutti C."/>
        </authorList>
    </citation>
    <scope>NUCLEOTIDE SEQUENCE [LARGE SCALE GENOMIC DNA]</scope>
</reference>
<dbReference type="PANTHER" id="PTHR35357">
    <property type="entry name" value="OS02G0537100 PROTEIN"/>
    <property type="match status" value="1"/>
</dbReference>
<evidence type="ECO:0000313" key="7">
    <source>
        <dbReference type="Proteomes" id="UP001642360"/>
    </source>
</evidence>
<evidence type="ECO:0000256" key="1">
    <source>
        <dbReference type="ARBA" id="ARBA00022729"/>
    </source>
</evidence>
<feature type="signal peptide" evidence="4">
    <location>
        <begin position="1"/>
        <end position="21"/>
    </location>
</feature>
<dbReference type="Pfam" id="PF04043">
    <property type="entry name" value="PMEI"/>
    <property type="match status" value="1"/>
</dbReference>
<accession>A0ABC8UB64</accession>
<dbReference type="SUPFAM" id="SSF101148">
    <property type="entry name" value="Plant invertase/pectin methylesterase inhibitor"/>
    <property type="match status" value="1"/>
</dbReference>
<evidence type="ECO:0000256" key="2">
    <source>
        <dbReference type="ARBA" id="ARBA00023157"/>
    </source>
</evidence>
<dbReference type="FunFam" id="1.20.140.40:FF:000002">
    <property type="entry name" value="Putative invertase inhibitor"/>
    <property type="match status" value="1"/>
</dbReference>
<proteinExistence type="inferred from homology"/>
<evidence type="ECO:0000313" key="6">
    <source>
        <dbReference type="EMBL" id="CAK9179005.1"/>
    </source>
</evidence>
<evidence type="ECO:0000259" key="5">
    <source>
        <dbReference type="SMART" id="SM00856"/>
    </source>
</evidence>
<feature type="chain" id="PRO_5044760364" description="Pectinesterase inhibitor domain-containing protein" evidence="4">
    <location>
        <begin position="22"/>
        <end position="178"/>
    </location>
</feature>
<dbReference type="NCBIfam" id="TIGR01614">
    <property type="entry name" value="PME_inhib"/>
    <property type="match status" value="1"/>
</dbReference>
<evidence type="ECO:0000256" key="3">
    <source>
        <dbReference type="ARBA" id="ARBA00038471"/>
    </source>
</evidence>